<feature type="domain" description="Death" evidence="2">
    <location>
        <begin position="456"/>
        <end position="539"/>
    </location>
</feature>
<accession>A0AAD8BBC5</accession>
<name>A0AAD8BBC5_BIOPF</name>
<dbReference type="Gene3D" id="1.10.533.10">
    <property type="entry name" value="Death Domain, Fas"/>
    <property type="match status" value="1"/>
</dbReference>
<feature type="region of interest" description="Disordered" evidence="1">
    <location>
        <begin position="310"/>
        <end position="342"/>
    </location>
</feature>
<gene>
    <name evidence="3" type="ORF">Bpfe_019720</name>
</gene>
<reference evidence="3" key="2">
    <citation type="submission" date="2023-04" db="EMBL/GenBank/DDBJ databases">
        <authorList>
            <person name="Bu L."/>
            <person name="Lu L."/>
            <person name="Laidemitt M.R."/>
            <person name="Zhang S.M."/>
            <person name="Mutuku M."/>
            <person name="Mkoji G."/>
            <person name="Steinauer M."/>
            <person name="Loker E.S."/>
        </authorList>
    </citation>
    <scope>NUCLEOTIDE SEQUENCE</scope>
    <source>
        <strain evidence="3">KasaAsao</strain>
        <tissue evidence="3">Whole Snail</tissue>
    </source>
</reference>
<dbReference type="GO" id="GO:0007165">
    <property type="term" value="P:signal transduction"/>
    <property type="evidence" value="ECO:0007669"/>
    <property type="project" value="InterPro"/>
</dbReference>
<reference evidence="3" key="1">
    <citation type="journal article" date="2023" name="PLoS Negl. Trop. Dis.">
        <title>A genome sequence for Biomphalaria pfeifferi, the major vector snail for the human-infecting parasite Schistosoma mansoni.</title>
        <authorList>
            <person name="Bu L."/>
            <person name="Lu L."/>
            <person name="Laidemitt M.R."/>
            <person name="Zhang S.M."/>
            <person name="Mutuku M."/>
            <person name="Mkoji G."/>
            <person name="Steinauer M."/>
            <person name="Loker E.S."/>
        </authorList>
    </citation>
    <scope>NUCLEOTIDE SEQUENCE</scope>
    <source>
        <strain evidence="3">KasaAsao</strain>
    </source>
</reference>
<dbReference type="PROSITE" id="PS50017">
    <property type="entry name" value="DEATH_DOMAIN"/>
    <property type="match status" value="1"/>
</dbReference>
<dbReference type="Proteomes" id="UP001233172">
    <property type="component" value="Unassembled WGS sequence"/>
</dbReference>
<feature type="region of interest" description="Disordered" evidence="1">
    <location>
        <begin position="1"/>
        <end position="24"/>
    </location>
</feature>
<protein>
    <submittedName>
        <fullName evidence="3">Filamin A-interacting protein 1-like isoform X2</fullName>
    </submittedName>
</protein>
<dbReference type="AlphaFoldDB" id="A0AAD8BBC5"/>
<dbReference type="CDD" id="cd01670">
    <property type="entry name" value="Death"/>
    <property type="match status" value="1"/>
</dbReference>
<organism evidence="3 4">
    <name type="scientific">Biomphalaria pfeifferi</name>
    <name type="common">Bloodfluke planorb</name>
    <name type="synonym">Freshwater snail</name>
    <dbReference type="NCBI Taxonomy" id="112525"/>
    <lineage>
        <taxon>Eukaryota</taxon>
        <taxon>Metazoa</taxon>
        <taxon>Spiralia</taxon>
        <taxon>Lophotrochozoa</taxon>
        <taxon>Mollusca</taxon>
        <taxon>Gastropoda</taxon>
        <taxon>Heterobranchia</taxon>
        <taxon>Euthyneura</taxon>
        <taxon>Panpulmonata</taxon>
        <taxon>Hygrophila</taxon>
        <taxon>Lymnaeoidea</taxon>
        <taxon>Planorbidae</taxon>
        <taxon>Biomphalaria</taxon>
    </lineage>
</organism>
<dbReference type="InterPro" id="IPR011029">
    <property type="entry name" value="DEATH-like_dom_sf"/>
</dbReference>
<dbReference type="InterPro" id="IPR000488">
    <property type="entry name" value="Death_dom"/>
</dbReference>
<proteinExistence type="predicted"/>
<keyword evidence="4" id="KW-1185">Reference proteome</keyword>
<evidence type="ECO:0000313" key="3">
    <source>
        <dbReference type="EMBL" id="KAK0050799.1"/>
    </source>
</evidence>
<sequence length="541" mass="64266">MKGEKSHSENEQNVNKSNKEKKLYIQPKKARNVDSKLIHDTIASIRRRVKNFKQFHLADQSRYNFAYCLRCLQEYILPAWRKEPENVKDYEEFLKLTLRKEPPEDVAQMDEYIDVISLGKRAREFQMLQTEVKRQILKCMEQRVVKSCSSLKEMAGAEVQLCVEEYTKHIAQHKADIETKWEELEKHGEEYKSFLSPFLHYVEQGEGHTDSMNKVCHNLLEVCKLIQNWVNEDDGYPEKLMEEYESNKKIKENLNENVQQLEMKQNANMEQLEKLQKRETRAYHNYTVSRKYKHILQSRQEQLEKRRERLNTKLEQKRSEQVSDGQEDGHSETKRAADLSRLETDLQEVEKQIKKLQRNFKPVNDRTYEHKVDAVTFRHQKEEIIKENSKLEEEIRSVHERIANVDRQNNILMKIRDMKLSEEAYRRFMRDKQKQEASQSGGSRHITEACQYAASIGKHWRELYTKLPFVPVRDADKRNHDISMLDYIGAKHDVTEKELAAKSLSKWLMFHRKATVNELVSALKETKFLRLASDIEGKFLS</sequence>
<feature type="compositionally biased region" description="Basic and acidic residues" evidence="1">
    <location>
        <begin position="1"/>
        <end position="10"/>
    </location>
</feature>
<dbReference type="EMBL" id="JASAOG010000110">
    <property type="protein sequence ID" value="KAK0050799.1"/>
    <property type="molecule type" value="Genomic_DNA"/>
</dbReference>
<comment type="caution">
    <text evidence="3">The sequence shown here is derived from an EMBL/GenBank/DDBJ whole genome shotgun (WGS) entry which is preliminary data.</text>
</comment>
<evidence type="ECO:0000256" key="1">
    <source>
        <dbReference type="SAM" id="MobiDB-lite"/>
    </source>
</evidence>
<evidence type="ECO:0000313" key="4">
    <source>
        <dbReference type="Proteomes" id="UP001233172"/>
    </source>
</evidence>
<evidence type="ECO:0000259" key="2">
    <source>
        <dbReference type="PROSITE" id="PS50017"/>
    </source>
</evidence>